<evidence type="ECO:0000313" key="2">
    <source>
        <dbReference type="EMBL" id="EGC48126.1"/>
    </source>
</evidence>
<dbReference type="OMA" id="FPANDRY"/>
<name>F0UMD4_AJEC8</name>
<dbReference type="Proteomes" id="UP000008142">
    <property type="component" value="Unassembled WGS sequence"/>
</dbReference>
<evidence type="ECO:0000313" key="3">
    <source>
        <dbReference type="Proteomes" id="UP000008142"/>
    </source>
</evidence>
<evidence type="ECO:0000256" key="1">
    <source>
        <dbReference type="SAM" id="MobiDB-lite"/>
    </source>
</evidence>
<protein>
    <submittedName>
        <fullName evidence="2">Uncharacterized protein</fullName>
    </submittedName>
</protein>
<gene>
    <name evidence="2" type="ORF">HCEG_07341</name>
</gene>
<dbReference type="AlphaFoldDB" id="F0UMD4"/>
<dbReference type="VEuPathDB" id="FungiDB:I7I53_01776"/>
<dbReference type="HOGENOM" id="CLU_1073496_0_0_1"/>
<dbReference type="EMBL" id="DS990640">
    <property type="protein sequence ID" value="EGC48126.1"/>
    <property type="molecule type" value="Genomic_DNA"/>
</dbReference>
<sequence length="259" mass="28627">MLSHPDNHGSPNWGYRKCCEACASAGETRKPRGDPETAFDDPIGDKVVFGGVIESDDDQDFKSSNKKRAPSPLGKAVGRTPFGTVVFDCPEAERCRDPLLEYLSNLDAAIAYHRQFPANDRYPDTVVLFQNGRILKGVERACSAQPAANDASTLPTTLMRKIPENTPEPKHSSSAIYGWNKSRRMYQIEIEVRIERSDGSYGGDRALLSITTATGQRSPITTSAMLVVEGMNQSKPLTPCWRSYTSPIPRDPHTYPSIY</sequence>
<reference evidence="3" key="1">
    <citation type="submission" date="2008-07" db="EMBL/GenBank/DDBJ databases">
        <title>Annotation of Ajellomyces capsulatus strain H88.</title>
        <authorList>
            <person name="Champion M."/>
            <person name="Cuomo C."/>
            <person name="Ma L.-J."/>
            <person name="Henn M.R."/>
            <person name="Sil A."/>
            <person name="Goldman B."/>
            <person name="Young S.K."/>
            <person name="Kodira C.D."/>
            <person name="Zeng Q."/>
            <person name="Koehrsen M."/>
            <person name="Alvarado L."/>
            <person name="Berlin A."/>
            <person name="Borenstein D."/>
            <person name="Chen Z."/>
            <person name="Engels R."/>
            <person name="Freedman E."/>
            <person name="Gellesch M."/>
            <person name="Goldberg J."/>
            <person name="Griggs A."/>
            <person name="Gujja S."/>
            <person name="Heiman D."/>
            <person name="Hepburn T."/>
            <person name="Howarth C."/>
            <person name="Jen D."/>
            <person name="Larson L."/>
            <person name="Lewis B."/>
            <person name="Mehta T."/>
            <person name="Park D."/>
            <person name="Pearson M."/>
            <person name="Roberts A."/>
            <person name="Saif S."/>
            <person name="Shea T."/>
            <person name="Shenoy N."/>
            <person name="Sisk P."/>
            <person name="Stolte C."/>
            <person name="Sykes S."/>
            <person name="Walk T."/>
            <person name="White J."/>
            <person name="Yandava C."/>
            <person name="Klein B."/>
            <person name="McEwen J.G."/>
            <person name="Puccia R."/>
            <person name="Goldman G.H."/>
            <person name="Felipe M.S."/>
            <person name="Nino-Vega G."/>
            <person name="San-Blas G."/>
            <person name="Taylor J."/>
            <person name="Mendoza L."/>
            <person name="Galagan J."/>
            <person name="Nusbaum C."/>
            <person name="Birren B."/>
        </authorList>
    </citation>
    <scope>NUCLEOTIDE SEQUENCE [LARGE SCALE GENOMIC DNA]</scope>
    <source>
        <strain evidence="3">H88</strain>
    </source>
</reference>
<feature type="region of interest" description="Disordered" evidence="1">
    <location>
        <begin position="55"/>
        <end position="75"/>
    </location>
</feature>
<proteinExistence type="predicted"/>
<organism evidence="3">
    <name type="scientific">Ajellomyces capsulatus (strain H88)</name>
    <name type="common">Darling's disease fungus</name>
    <name type="synonym">Histoplasma capsulatum</name>
    <dbReference type="NCBI Taxonomy" id="544711"/>
    <lineage>
        <taxon>Eukaryota</taxon>
        <taxon>Fungi</taxon>
        <taxon>Dikarya</taxon>
        <taxon>Ascomycota</taxon>
        <taxon>Pezizomycotina</taxon>
        <taxon>Eurotiomycetes</taxon>
        <taxon>Eurotiomycetidae</taxon>
        <taxon>Onygenales</taxon>
        <taxon>Ajellomycetaceae</taxon>
        <taxon>Histoplasma</taxon>
    </lineage>
</organism>
<accession>F0UMD4</accession>